<reference evidence="2 3" key="1">
    <citation type="submission" date="2019-01" db="EMBL/GenBank/DDBJ databases">
        <authorList>
            <person name="Brito A."/>
        </authorList>
    </citation>
    <scope>NUCLEOTIDE SEQUENCE [LARGE SCALE GENOMIC DNA]</scope>
    <source>
        <strain evidence="2">1</strain>
    </source>
</reference>
<dbReference type="Proteomes" id="UP000320055">
    <property type="component" value="Unassembled WGS sequence"/>
</dbReference>
<gene>
    <name evidence="2" type="ORF">H1P_920018</name>
</gene>
<evidence type="ECO:0000256" key="1">
    <source>
        <dbReference type="SAM" id="MobiDB-lite"/>
    </source>
</evidence>
<organism evidence="2 3">
    <name type="scientific">Hyella patelloides LEGE 07179</name>
    <dbReference type="NCBI Taxonomy" id="945734"/>
    <lineage>
        <taxon>Bacteria</taxon>
        <taxon>Bacillati</taxon>
        <taxon>Cyanobacteriota</taxon>
        <taxon>Cyanophyceae</taxon>
        <taxon>Pleurocapsales</taxon>
        <taxon>Hyellaceae</taxon>
        <taxon>Hyella</taxon>
    </lineage>
</organism>
<feature type="region of interest" description="Disordered" evidence="1">
    <location>
        <begin position="1"/>
        <end position="47"/>
    </location>
</feature>
<sequence>MFDLGKSNRPKGYRSPKGLAPHRATEGSPLGHMPAGLKITLTKDEDK</sequence>
<dbReference type="AlphaFoldDB" id="A0A563W546"/>
<evidence type="ECO:0000313" key="2">
    <source>
        <dbReference type="EMBL" id="VEP18822.1"/>
    </source>
</evidence>
<dbReference type="EMBL" id="CAACVJ010000701">
    <property type="protein sequence ID" value="VEP18822.1"/>
    <property type="molecule type" value="Genomic_DNA"/>
</dbReference>
<proteinExistence type="predicted"/>
<accession>A0A563W546</accession>
<name>A0A563W546_9CYAN</name>
<evidence type="ECO:0000313" key="3">
    <source>
        <dbReference type="Proteomes" id="UP000320055"/>
    </source>
</evidence>
<keyword evidence="3" id="KW-1185">Reference proteome</keyword>
<protein>
    <submittedName>
        <fullName evidence="2">Uncharacterized protein</fullName>
    </submittedName>
</protein>